<accession>A0A812RL01</accession>
<protein>
    <submittedName>
        <fullName evidence="2">Cbwd1 protein</fullName>
    </submittedName>
</protein>
<keyword evidence="3" id="KW-1185">Reference proteome</keyword>
<feature type="compositionally biased region" description="Basic residues" evidence="1">
    <location>
        <begin position="48"/>
        <end position="58"/>
    </location>
</feature>
<dbReference type="EMBL" id="CAJNDS010002347">
    <property type="protein sequence ID" value="CAE7443971.1"/>
    <property type="molecule type" value="Genomic_DNA"/>
</dbReference>
<name>A0A812RL01_9DINO</name>
<feature type="region of interest" description="Disordered" evidence="1">
    <location>
        <begin position="345"/>
        <end position="400"/>
    </location>
</feature>
<gene>
    <name evidence="2" type="primary">Cbwd1</name>
    <name evidence="2" type="ORF">SNAT2548_LOCUS24153</name>
</gene>
<feature type="region of interest" description="Disordered" evidence="1">
    <location>
        <begin position="1"/>
        <end position="58"/>
    </location>
</feature>
<reference evidence="2" key="1">
    <citation type="submission" date="2021-02" db="EMBL/GenBank/DDBJ databases">
        <authorList>
            <person name="Dougan E. K."/>
            <person name="Rhodes N."/>
            <person name="Thang M."/>
            <person name="Chan C."/>
        </authorList>
    </citation>
    <scope>NUCLEOTIDE SEQUENCE</scope>
</reference>
<evidence type="ECO:0000313" key="2">
    <source>
        <dbReference type="EMBL" id="CAE7443971.1"/>
    </source>
</evidence>
<feature type="compositionally biased region" description="Low complexity" evidence="1">
    <location>
        <begin position="360"/>
        <end position="378"/>
    </location>
</feature>
<proteinExistence type="predicted"/>
<dbReference type="AlphaFoldDB" id="A0A812RL01"/>
<organism evidence="2 3">
    <name type="scientific">Symbiodinium natans</name>
    <dbReference type="NCBI Taxonomy" id="878477"/>
    <lineage>
        <taxon>Eukaryota</taxon>
        <taxon>Sar</taxon>
        <taxon>Alveolata</taxon>
        <taxon>Dinophyceae</taxon>
        <taxon>Suessiales</taxon>
        <taxon>Symbiodiniaceae</taxon>
        <taxon>Symbiodinium</taxon>
    </lineage>
</organism>
<feature type="compositionally biased region" description="Acidic residues" evidence="1">
    <location>
        <begin position="350"/>
        <end position="359"/>
    </location>
</feature>
<comment type="caution">
    <text evidence="2">The sequence shown here is derived from an EMBL/GenBank/DDBJ whole genome shotgun (WGS) entry which is preliminary data.</text>
</comment>
<sequence length="400" mass="43213">MAEDSEDPNGHNSQVEVGPSGSDGEDVSRRQSGHSELVTSVPSAASVPKRKAKEAKSRSGRVLKFVVEELVPEPETLVSLLPPHARHRWTLRLAEAASSAGAKGKPWSPQTQQMQHMQDPPLEWYSAELIRLCTRTADLSSQLTDLRAQASKRPWMWKENQNLTRMLMGCGDVLAEAGSVIEAVSSALSPGTPGLRSMREQCLPAKLSVPQVPPCLPCTPEEAMAMTQAALARLRGAGSALGLVLRFDSSDPFHGTPNAFEESAGGTSEVVVGTIGPEMRKDFFILVPVIEMALSNLRRLTKLIFQQLECDLAHVPANTGKGGIFADPSMKSLVGSLSMISAWEHQEAQQDTEQDEEADPVTSPSEPVESFEVEGSVSMKANRKSVRKKTSTAPKGKKKS</sequence>
<evidence type="ECO:0000256" key="1">
    <source>
        <dbReference type="SAM" id="MobiDB-lite"/>
    </source>
</evidence>
<evidence type="ECO:0000313" key="3">
    <source>
        <dbReference type="Proteomes" id="UP000604046"/>
    </source>
</evidence>
<dbReference type="Proteomes" id="UP000604046">
    <property type="component" value="Unassembled WGS sequence"/>
</dbReference>
<feature type="compositionally biased region" description="Basic residues" evidence="1">
    <location>
        <begin position="381"/>
        <end position="400"/>
    </location>
</feature>
<dbReference type="OrthoDB" id="422161at2759"/>